<dbReference type="InterPro" id="IPR036775">
    <property type="entry name" value="DNA_pol_Y-fam_lit_finger_sf"/>
</dbReference>
<dbReference type="InterPro" id="IPR029021">
    <property type="entry name" value="Prot-tyrosine_phosphatase-like"/>
</dbReference>
<dbReference type="Gene3D" id="1.10.150.810">
    <property type="match status" value="2"/>
</dbReference>
<evidence type="ECO:0000256" key="12">
    <source>
        <dbReference type="ARBA" id="ARBA00023204"/>
    </source>
</evidence>
<dbReference type="CDD" id="cd03586">
    <property type="entry name" value="PolY_Pol_IV_kappa"/>
    <property type="match status" value="1"/>
</dbReference>
<feature type="region of interest" description="Disordered" evidence="15">
    <location>
        <begin position="540"/>
        <end position="561"/>
    </location>
</feature>
<dbReference type="GO" id="GO:0006260">
    <property type="term" value="P:DNA replication"/>
    <property type="evidence" value="ECO:0007669"/>
    <property type="project" value="UniProtKB-KW"/>
</dbReference>
<evidence type="ECO:0000259" key="16">
    <source>
        <dbReference type="PROSITE" id="PS50173"/>
    </source>
</evidence>
<accession>A0AAV2Z198</accession>
<dbReference type="FunFam" id="3.40.1170.60:FF:000002">
    <property type="entry name" value="Polymerase (DNA directed) kappa"/>
    <property type="match status" value="1"/>
</dbReference>
<dbReference type="SUPFAM" id="SSF52799">
    <property type="entry name" value="(Phosphotyrosine protein) phosphatases II"/>
    <property type="match status" value="1"/>
</dbReference>
<evidence type="ECO:0000256" key="8">
    <source>
        <dbReference type="ARBA" id="ARBA00022771"/>
    </source>
</evidence>
<protein>
    <recommendedName>
        <fullName evidence="2">DNA polymerase kappa</fullName>
        <ecNumber evidence="1">2.7.7.7</ecNumber>
    </recommendedName>
</protein>
<evidence type="ECO:0000256" key="13">
    <source>
        <dbReference type="ARBA" id="ARBA00049244"/>
    </source>
</evidence>
<dbReference type="EC" id="2.7.7.7" evidence="1"/>
<dbReference type="Pfam" id="PF11799">
    <property type="entry name" value="IMS_C"/>
    <property type="match status" value="1"/>
</dbReference>
<comment type="caution">
    <text evidence="18">The sequence shown here is derived from an EMBL/GenBank/DDBJ whole genome shotgun (WGS) entry which is preliminary data.</text>
</comment>
<dbReference type="Gene3D" id="3.30.70.270">
    <property type="match status" value="1"/>
</dbReference>
<keyword evidence="11" id="KW-0239">DNA-directed DNA polymerase</keyword>
<dbReference type="InterPro" id="IPR022880">
    <property type="entry name" value="DNApol_IV"/>
</dbReference>
<dbReference type="Gene3D" id="3.30.1490.100">
    <property type="entry name" value="DNA polymerase, Y-family, little finger domain"/>
    <property type="match status" value="1"/>
</dbReference>
<dbReference type="SUPFAM" id="SSF100879">
    <property type="entry name" value="Lesion bypass DNA polymerase (Y-family), little finger domain"/>
    <property type="match status" value="1"/>
</dbReference>
<dbReference type="InterPro" id="IPR004861">
    <property type="entry name" value="Siw14-like"/>
</dbReference>
<dbReference type="GO" id="GO:0008270">
    <property type="term" value="F:zinc ion binding"/>
    <property type="evidence" value="ECO:0007669"/>
    <property type="project" value="UniProtKB-KW"/>
</dbReference>
<evidence type="ECO:0000256" key="15">
    <source>
        <dbReference type="SAM" id="MobiDB-lite"/>
    </source>
</evidence>
<dbReference type="CDD" id="cd17663">
    <property type="entry name" value="PFA-DSP_Oca6"/>
    <property type="match status" value="1"/>
</dbReference>
<feature type="compositionally biased region" description="Acidic residues" evidence="15">
    <location>
        <begin position="541"/>
        <end position="553"/>
    </location>
</feature>
<dbReference type="GO" id="GO:0006281">
    <property type="term" value="P:DNA repair"/>
    <property type="evidence" value="ECO:0007669"/>
    <property type="project" value="UniProtKB-KW"/>
</dbReference>
<keyword evidence="6" id="KW-0479">Metal-binding</keyword>
<dbReference type="PROSITE" id="PS51908">
    <property type="entry name" value="ZF_UBZ4"/>
    <property type="match status" value="1"/>
</dbReference>
<keyword evidence="4" id="KW-0548">Nucleotidyltransferase</keyword>
<dbReference type="Pfam" id="PF00817">
    <property type="entry name" value="IMS"/>
    <property type="match status" value="1"/>
</dbReference>
<evidence type="ECO:0000256" key="3">
    <source>
        <dbReference type="ARBA" id="ARBA00022679"/>
    </source>
</evidence>
<dbReference type="GO" id="GO:0042276">
    <property type="term" value="P:error-prone translesion synthesis"/>
    <property type="evidence" value="ECO:0007669"/>
    <property type="project" value="TreeGrafter"/>
</dbReference>
<evidence type="ECO:0000256" key="2">
    <source>
        <dbReference type="ARBA" id="ARBA00016178"/>
    </source>
</evidence>
<dbReference type="SMART" id="SM00734">
    <property type="entry name" value="ZnF_Rad18"/>
    <property type="match status" value="2"/>
</dbReference>
<dbReference type="InterPro" id="IPR043128">
    <property type="entry name" value="Rev_trsase/Diguanyl_cyclase"/>
</dbReference>
<dbReference type="InterPro" id="IPR043502">
    <property type="entry name" value="DNA/RNA_pol_sf"/>
</dbReference>
<evidence type="ECO:0000256" key="9">
    <source>
        <dbReference type="ARBA" id="ARBA00022833"/>
    </source>
</evidence>
<dbReference type="Gene3D" id="3.40.1170.60">
    <property type="match status" value="1"/>
</dbReference>
<dbReference type="InterPro" id="IPR001126">
    <property type="entry name" value="UmuC"/>
</dbReference>
<keyword evidence="12 14" id="KW-0234">DNA repair</keyword>
<evidence type="ECO:0000256" key="5">
    <source>
        <dbReference type="ARBA" id="ARBA00022705"/>
    </source>
</evidence>
<evidence type="ECO:0000313" key="19">
    <source>
        <dbReference type="Proteomes" id="UP001146120"/>
    </source>
</evidence>
<dbReference type="GO" id="GO:0003887">
    <property type="term" value="F:DNA-directed DNA polymerase activity"/>
    <property type="evidence" value="ECO:0007669"/>
    <property type="project" value="UniProtKB-KW"/>
</dbReference>
<evidence type="ECO:0000256" key="14">
    <source>
        <dbReference type="PROSITE-ProRule" id="PRU01256"/>
    </source>
</evidence>
<keyword evidence="19" id="KW-1185">Reference proteome</keyword>
<evidence type="ECO:0000259" key="17">
    <source>
        <dbReference type="PROSITE" id="PS51908"/>
    </source>
</evidence>
<keyword evidence="9" id="KW-0862">Zinc</keyword>
<dbReference type="Pfam" id="PF03162">
    <property type="entry name" value="Y_phosphatase2"/>
    <property type="match status" value="1"/>
</dbReference>
<dbReference type="FunFam" id="3.30.1490.100:FF:000004">
    <property type="entry name" value="DNA polymerase IV"/>
    <property type="match status" value="1"/>
</dbReference>
<feature type="region of interest" description="Disordered" evidence="15">
    <location>
        <begin position="275"/>
        <end position="322"/>
    </location>
</feature>
<dbReference type="FunFam" id="3.90.190.10:FF:000084">
    <property type="entry name" value="Tyrosine phospatase-like protein"/>
    <property type="match status" value="1"/>
</dbReference>
<dbReference type="EMBL" id="DAKRPA010000059">
    <property type="protein sequence ID" value="DBA00743.1"/>
    <property type="molecule type" value="Genomic_DNA"/>
</dbReference>
<dbReference type="FunFam" id="1.10.150.810:FF:000003">
    <property type="entry name" value="DNA polymerase kappa subunit"/>
    <property type="match status" value="1"/>
</dbReference>
<evidence type="ECO:0000256" key="11">
    <source>
        <dbReference type="ARBA" id="ARBA00022932"/>
    </source>
</evidence>
<feature type="region of interest" description="Disordered" evidence="15">
    <location>
        <begin position="816"/>
        <end position="845"/>
    </location>
</feature>
<evidence type="ECO:0000313" key="18">
    <source>
        <dbReference type="EMBL" id="DBA00743.1"/>
    </source>
</evidence>
<feature type="domain" description="UBZ4-type" evidence="17">
    <location>
        <begin position="934"/>
        <end position="964"/>
    </location>
</feature>
<comment type="catalytic activity">
    <reaction evidence="13">
        <text>DNA(n) + a 2'-deoxyribonucleoside 5'-triphosphate = DNA(n+1) + diphosphate</text>
        <dbReference type="Rhea" id="RHEA:22508"/>
        <dbReference type="Rhea" id="RHEA-COMP:17339"/>
        <dbReference type="Rhea" id="RHEA-COMP:17340"/>
        <dbReference type="ChEBI" id="CHEBI:33019"/>
        <dbReference type="ChEBI" id="CHEBI:61560"/>
        <dbReference type="ChEBI" id="CHEBI:173112"/>
        <dbReference type="EC" id="2.7.7.7"/>
    </reaction>
</comment>
<name>A0AAV2Z198_9STRA</name>
<keyword evidence="8 14" id="KW-0863">Zinc-finger</keyword>
<dbReference type="PROSITE" id="PS50173">
    <property type="entry name" value="UMUC"/>
    <property type="match status" value="1"/>
</dbReference>
<proteinExistence type="predicted"/>
<dbReference type="Proteomes" id="UP001146120">
    <property type="component" value="Unassembled WGS sequence"/>
</dbReference>
<dbReference type="GO" id="GO:0003684">
    <property type="term" value="F:damaged DNA binding"/>
    <property type="evidence" value="ECO:0007669"/>
    <property type="project" value="InterPro"/>
</dbReference>
<dbReference type="PANTHER" id="PTHR11076:SF33">
    <property type="entry name" value="DNA POLYMERASE KAPPA"/>
    <property type="match status" value="1"/>
</dbReference>
<dbReference type="InterPro" id="IPR006642">
    <property type="entry name" value="Rad18_UBZ4"/>
</dbReference>
<evidence type="ECO:0000256" key="7">
    <source>
        <dbReference type="ARBA" id="ARBA00022763"/>
    </source>
</evidence>
<sequence length="985" mass="109426">MNVPALIPPFRFSTVQHQLYRGSYPTLKNFRFLKRLSLKTIVSVIPEPPTSDLVGFCATEKIANHHFYAEKFTSDNVTVSPSTVVQILQLMINQENLPLYIHCLDGANVTGIIIMVLRKLQNWTKVATVAEFCRFTRDHGIEKDESEYLATFSEEIVVTGDVPKWLWNGIRITKHPTMIIHQPDLESSTPHPNEGSGAMASVPITKWETEAEKAEAIIRQFEEASRTRTMNEAAGDGADEVDIIEEALQDIPIPRSLEALDLAGLREHELSGDIDITPMNTASADQPAPAPAPPSTTTAEEDELSKVSEVDASPNRCKESTTAPVDSVQLGKELFVFTAQKAGMQQVDKEHVNKVVYDMSKDSRFFQNSIKKNDKVDERLRSMQQQAATMSRSRADVLLHQTDQMIAKIEAQRDLRRTKVVVDMDMFYAAVEMRDNPKLRDVPLAVGGMSMISTTNYIARKFGVRAAMPGFIGKELCPDLVFVRPNFTKYQEVAAQFRQVFAEYDPDFSAFSLDEAVLDITEYMAAHWAKYASNAAADHYDVDDGEHSDEPEDQEGKAGDDVLQRQRLHVAGAIVAEMRKKTFTLTQLTCSAGVAVNVFLAKICSDMNKPNGQYLLPFDRSSIVAFVRQLSARKVGGIGKVMEKLLGGLGMSTMEEVYEKRVVLFHVFSEKTASWLLRTSLGIQEYREASERKSFSRESTFGKSSNAAQLERICHELCERVAHDLERAGQAGKTITLKLKCVDFTVRTRAMTSQCAVHTVDGIFAIAKSLLVKEFPLSLRLMGVRVSALTAASDATQPTTKHRQLGINQFASALAHEEGSADSAEDTDDQAPKRIARQRTPSVKRQSPMLEFIQRDSASANNMDTPPRTNVDFCPCPICGKAINSRDILAVNEHIDACVQADGGASGEPLATITEEHKAPEEPKVPEDINVDSFCPCPICGKMINASNIIAVNQHVDECVQTPARKRLKRQLQQGQRSIQSYFEQ</sequence>
<dbReference type="SUPFAM" id="SSF56672">
    <property type="entry name" value="DNA/RNA polymerases"/>
    <property type="match status" value="1"/>
</dbReference>
<dbReference type="InterPro" id="IPR050116">
    <property type="entry name" value="DNA_polymerase-Y"/>
</dbReference>
<keyword evidence="5" id="KW-0235">DNA replication</keyword>
<dbReference type="Gene3D" id="3.90.190.10">
    <property type="entry name" value="Protein tyrosine phosphatase superfamily"/>
    <property type="match status" value="1"/>
</dbReference>
<organism evidence="18 19">
    <name type="scientific">Lagenidium giganteum</name>
    <dbReference type="NCBI Taxonomy" id="4803"/>
    <lineage>
        <taxon>Eukaryota</taxon>
        <taxon>Sar</taxon>
        <taxon>Stramenopiles</taxon>
        <taxon>Oomycota</taxon>
        <taxon>Peronosporomycetes</taxon>
        <taxon>Pythiales</taxon>
        <taxon>Pythiaceae</taxon>
    </lineage>
</organism>
<keyword evidence="10" id="KW-0460">Magnesium</keyword>
<evidence type="ECO:0000256" key="4">
    <source>
        <dbReference type="ARBA" id="ARBA00022695"/>
    </source>
</evidence>
<evidence type="ECO:0000256" key="1">
    <source>
        <dbReference type="ARBA" id="ARBA00012417"/>
    </source>
</evidence>
<evidence type="ECO:0000256" key="6">
    <source>
        <dbReference type="ARBA" id="ARBA00022723"/>
    </source>
</evidence>
<gene>
    <name evidence="18" type="ORF">N0F65_001214</name>
</gene>
<dbReference type="PANTHER" id="PTHR11076">
    <property type="entry name" value="DNA REPAIR POLYMERASE UMUC / TRANSFERASE FAMILY MEMBER"/>
    <property type="match status" value="1"/>
</dbReference>
<reference evidence="18" key="1">
    <citation type="submission" date="2022-11" db="EMBL/GenBank/DDBJ databases">
        <authorList>
            <person name="Morgan W.R."/>
            <person name="Tartar A."/>
        </authorList>
    </citation>
    <scope>NUCLEOTIDE SEQUENCE</scope>
    <source>
        <strain evidence="18">ARSEF 373</strain>
    </source>
</reference>
<evidence type="ECO:0000256" key="10">
    <source>
        <dbReference type="ARBA" id="ARBA00022842"/>
    </source>
</evidence>
<dbReference type="AlphaFoldDB" id="A0AAV2Z198"/>
<feature type="domain" description="UmuC" evidence="16">
    <location>
        <begin position="419"/>
        <end position="639"/>
    </location>
</feature>
<keyword evidence="3" id="KW-0808">Transferase</keyword>
<dbReference type="GO" id="GO:0005634">
    <property type="term" value="C:nucleus"/>
    <property type="evidence" value="ECO:0007669"/>
    <property type="project" value="TreeGrafter"/>
</dbReference>
<dbReference type="InterPro" id="IPR017961">
    <property type="entry name" value="DNA_pol_Y-fam_little_finger"/>
</dbReference>
<dbReference type="Gene3D" id="3.30.160.60">
    <property type="entry name" value="Classic Zinc Finger"/>
    <property type="match status" value="1"/>
</dbReference>
<reference evidence="18" key="2">
    <citation type="journal article" date="2023" name="Microbiol Resour">
        <title>Decontamination and Annotation of the Draft Genome Sequence of the Oomycete Lagenidium giganteum ARSEF 373.</title>
        <authorList>
            <person name="Morgan W.R."/>
            <person name="Tartar A."/>
        </authorList>
    </citation>
    <scope>NUCLEOTIDE SEQUENCE</scope>
    <source>
        <strain evidence="18">ARSEF 373</strain>
    </source>
</reference>
<keyword evidence="7 14" id="KW-0227">DNA damage</keyword>